<dbReference type="Gramene" id="ERM94480">
    <property type="protein sequence ID" value="ERM94480"/>
    <property type="gene ID" value="AMTR_s00010p00261650"/>
</dbReference>
<organism evidence="2 3">
    <name type="scientific">Amborella trichopoda</name>
    <dbReference type="NCBI Taxonomy" id="13333"/>
    <lineage>
        <taxon>Eukaryota</taxon>
        <taxon>Viridiplantae</taxon>
        <taxon>Streptophyta</taxon>
        <taxon>Embryophyta</taxon>
        <taxon>Tracheophyta</taxon>
        <taxon>Spermatophyta</taxon>
        <taxon>Magnoliopsida</taxon>
        <taxon>Amborellales</taxon>
        <taxon>Amborellaceae</taxon>
        <taxon>Amborella</taxon>
    </lineage>
</organism>
<accession>W1NH34</accession>
<dbReference type="EMBL" id="KI397513">
    <property type="protein sequence ID" value="ERM94480.1"/>
    <property type="molecule type" value="Genomic_DNA"/>
</dbReference>
<keyword evidence="3" id="KW-1185">Reference proteome</keyword>
<evidence type="ECO:0000256" key="1">
    <source>
        <dbReference type="SAM" id="MobiDB-lite"/>
    </source>
</evidence>
<protein>
    <submittedName>
        <fullName evidence="2">Uncharacterized protein</fullName>
    </submittedName>
</protein>
<reference evidence="3" key="1">
    <citation type="journal article" date="2013" name="Science">
        <title>The Amborella genome and the evolution of flowering plants.</title>
        <authorList>
            <consortium name="Amborella Genome Project"/>
        </authorList>
    </citation>
    <scope>NUCLEOTIDE SEQUENCE [LARGE SCALE GENOMIC DNA]</scope>
</reference>
<dbReference type="HOGENOM" id="CLU_1752172_0_0_1"/>
<dbReference type="Proteomes" id="UP000017836">
    <property type="component" value="Unassembled WGS sequence"/>
</dbReference>
<name>W1NH34_AMBTC</name>
<gene>
    <name evidence="2" type="ORF">AMTR_s00010p00261650</name>
</gene>
<sequence>MWPKDQAIAKPQRPKSQPKGQATAKPQRPKSQPKGQASAWGRMSLDLGIFGLILAMIGPEKSLPIAKPTKGLIKTSLYPECGSLSPDARTIFFLWSSEFCNLESHAFSSYGAIMRTTWAYDDVNIRQCGREMTSLIVTVGPRVEFLWSK</sequence>
<evidence type="ECO:0000313" key="2">
    <source>
        <dbReference type="EMBL" id="ERM94480.1"/>
    </source>
</evidence>
<feature type="region of interest" description="Disordered" evidence="1">
    <location>
        <begin position="1"/>
        <end position="37"/>
    </location>
</feature>
<evidence type="ECO:0000313" key="3">
    <source>
        <dbReference type="Proteomes" id="UP000017836"/>
    </source>
</evidence>
<proteinExistence type="predicted"/>
<dbReference type="AlphaFoldDB" id="W1NH34"/>